<evidence type="ECO:0000259" key="1">
    <source>
        <dbReference type="Pfam" id="PF08268"/>
    </source>
</evidence>
<reference evidence="2 3" key="1">
    <citation type="submission" date="2024-02" db="EMBL/GenBank/DDBJ databases">
        <authorList>
            <person name="Vignale AGUSTIN F."/>
            <person name="Sosa J E."/>
            <person name="Modenutti C."/>
        </authorList>
    </citation>
    <scope>NUCLEOTIDE SEQUENCE [LARGE SCALE GENOMIC DNA]</scope>
</reference>
<dbReference type="PANTHER" id="PTHR31111:SF136">
    <property type="entry name" value="F-BOX ASSOCIATED DOMAIN-CONTAINING PROTEIN"/>
    <property type="match status" value="1"/>
</dbReference>
<comment type="caution">
    <text evidence="2">The sequence shown here is derived from an EMBL/GenBank/DDBJ whole genome shotgun (WGS) entry which is preliminary data.</text>
</comment>
<dbReference type="AlphaFoldDB" id="A0ABC8S6T3"/>
<organism evidence="2 3">
    <name type="scientific">Ilex paraguariensis</name>
    <name type="common">yerba mate</name>
    <dbReference type="NCBI Taxonomy" id="185542"/>
    <lineage>
        <taxon>Eukaryota</taxon>
        <taxon>Viridiplantae</taxon>
        <taxon>Streptophyta</taxon>
        <taxon>Embryophyta</taxon>
        <taxon>Tracheophyta</taxon>
        <taxon>Spermatophyta</taxon>
        <taxon>Magnoliopsida</taxon>
        <taxon>eudicotyledons</taxon>
        <taxon>Gunneridae</taxon>
        <taxon>Pentapetalae</taxon>
        <taxon>asterids</taxon>
        <taxon>campanulids</taxon>
        <taxon>Aquifoliales</taxon>
        <taxon>Aquifoliaceae</taxon>
        <taxon>Ilex</taxon>
    </lineage>
</organism>
<name>A0ABC8S6T3_9AQUA</name>
<dbReference type="InterPro" id="IPR013187">
    <property type="entry name" value="F-box-assoc_dom_typ3"/>
</dbReference>
<dbReference type="NCBIfam" id="TIGR01640">
    <property type="entry name" value="F_box_assoc_1"/>
    <property type="match status" value="1"/>
</dbReference>
<gene>
    <name evidence="2" type="ORF">ILEXP_LOCUS20042</name>
</gene>
<dbReference type="EMBL" id="CAUOFW020002169">
    <property type="protein sequence ID" value="CAK9151886.1"/>
    <property type="molecule type" value="Genomic_DNA"/>
</dbReference>
<feature type="domain" description="F-box associated beta-propeller type 3" evidence="1">
    <location>
        <begin position="18"/>
        <end position="193"/>
    </location>
</feature>
<dbReference type="Pfam" id="PF08268">
    <property type="entry name" value="FBA_3"/>
    <property type="match status" value="1"/>
</dbReference>
<dbReference type="InterPro" id="IPR017451">
    <property type="entry name" value="F-box-assoc_interact_dom"/>
</dbReference>
<keyword evidence="3" id="KW-1185">Reference proteome</keyword>
<accession>A0ABC8S6T3</accession>
<dbReference type="PANTHER" id="PTHR31111">
    <property type="entry name" value="BNAA05G37150D PROTEIN-RELATED"/>
    <property type="match status" value="1"/>
</dbReference>
<sequence>MPLYSICSVSSSDREKVICTTECEILTLSKGKDASWRRFGAAPYKLWTKSLYVNGALYWKHPLRGEHGYEFVLIVLYLKDESFHEIPPIRVIGRENDILEFQGHLALVGTTGEDHNLHLWLLEDIEGQPRSWSWTHIVITVPRDSIGRTSRYPAESLSSTGEILMTNDKGVFKSDMHICSYDQTKQKVDKFVICKSLSLPSYNWKDWNRNQFGIYYYEETMTPLNKLVNNPVH</sequence>
<evidence type="ECO:0000313" key="3">
    <source>
        <dbReference type="Proteomes" id="UP001642360"/>
    </source>
</evidence>
<proteinExistence type="predicted"/>
<protein>
    <recommendedName>
        <fullName evidence="1">F-box associated beta-propeller type 3 domain-containing protein</fullName>
    </recommendedName>
</protein>
<evidence type="ECO:0000313" key="2">
    <source>
        <dbReference type="EMBL" id="CAK9151886.1"/>
    </source>
</evidence>
<dbReference type="Proteomes" id="UP001642360">
    <property type="component" value="Unassembled WGS sequence"/>
</dbReference>